<keyword evidence="1 3" id="KW-0489">Methyltransferase</keyword>
<gene>
    <name evidence="3" type="ORF">Ctaglu_11380</name>
</gene>
<dbReference type="GO" id="GO:0008168">
    <property type="term" value="F:methyltransferase activity"/>
    <property type="evidence" value="ECO:0007669"/>
    <property type="project" value="UniProtKB-KW"/>
</dbReference>
<dbReference type="Pfam" id="PF03602">
    <property type="entry name" value="Cons_hypoth95"/>
    <property type="match status" value="1"/>
</dbReference>
<dbReference type="InterPro" id="IPR029063">
    <property type="entry name" value="SAM-dependent_MTases_sf"/>
</dbReference>
<reference evidence="3 4" key="1">
    <citation type="submission" date="2018-11" db="EMBL/GenBank/DDBJ databases">
        <title>Genome sequencing and assembly of Clostridium tagluense strain A121.</title>
        <authorList>
            <person name="Murakami T."/>
            <person name="Segawa T."/>
            <person name="Shcherbakova V.A."/>
            <person name="Mori H."/>
            <person name="Yoshimura Y."/>
        </authorList>
    </citation>
    <scope>NUCLEOTIDE SEQUENCE [LARGE SCALE GENOMIC DNA]</scope>
    <source>
        <strain evidence="3 4">A121</strain>
    </source>
</reference>
<dbReference type="GO" id="GO:0003676">
    <property type="term" value="F:nucleic acid binding"/>
    <property type="evidence" value="ECO:0007669"/>
    <property type="project" value="InterPro"/>
</dbReference>
<evidence type="ECO:0000313" key="3">
    <source>
        <dbReference type="EMBL" id="GCD09515.1"/>
    </source>
</evidence>
<dbReference type="OrthoDB" id="9803017at2"/>
<dbReference type="NCBIfam" id="TIGR00095">
    <property type="entry name" value="16S rRNA (guanine(966)-N(2))-methyltransferase RsmD"/>
    <property type="match status" value="1"/>
</dbReference>
<dbReference type="PROSITE" id="PS00092">
    <property type="entry name" value="N6_MTASE"/>
    <property type="match status" value="1"/>
</dbReference>
<protein>
    <submittedName>
        <fullName evidence="3">Methyltransferase</fullName>
    </submittedName>
</protein>
<dbReference type="InterPro" id="IPR004398">
    <property type="entry name" value="RNA_MeTrfase_RsmD"/>
</dbReference>
<proteinExistence type="predicted"/>
<accession>A0A401UJ44</accession>
<dbReference type="CDD" id="cd02440">
    <property type="entry name" value="AdoMet_MTases"/>
    <property type="match status" value="1"/>
</dbReference>
<dbReference type="RefSeq" id="WP_124999003.1">
    <property type="nucleotide sequence ID" value="NZ_BHYK01000005.1"/>
</dbReference>
<dbReference type="InterPro" id="IPR002052">
    <property type="entry name" value="DNA_methylase_N6_adenine_CS"/>
</dbReference>
<evidence type="ECO:0000256" key="2">
    <source>
        <dbReference type="ARBA" id="ARBA00022679"/>
    </source>
</evidence>
<dbReference type="Proteomes" id="UP000287872">
    <property type="component" value="Unassembled WGS sequence"/>
</dbReference>
<dbReference type="PIRSF" id="PIRSF004553">
    <property type="entry name" value="CHP00095"/>
    <property type="match status" value="1"/>
</dbReference>
<dbReference type="EMBL" id="BHYK01000005">
    <property type="protein sequence ID" value="GCD09515.1"/>
    <property type="molecule type" value="Genomic_DNA"/>
</dbReference>
<sequence>MRIISGSARGRKLLSPVGMGTRPTLDRIKEAIFNIIQDRTRNAVVVDMFSGTGSLGLEAASRGAEKCYLIDMGDTTFAMLEKNVDNLKFNDKCICLKGDTYKYMQQFAQEKVVFDLIFIDPPYAKDMIPPAIEIISANKLLSVDGLIVCKIDSSEEIYEGNNIIHLSDLRKYGNTTVLFYEYKGANS</sequence>
<evidence type="ECO:0000256" key="1">
    <source>
        <dbReference type="ARBA" id="ARBA00022603"/>
    </source>
</evidence>
<dbReference type="PANTHER" id="PTHR43542:SF1">
    <property type="entry name" value="METHYLTRANSFERASE"/>
    <property type="match status" value="1"/>
</dbReference>
<dbReference type="AlphaFoldDB" id="A0A401UJ44"/>
<name>A0A401UJ44_9CLOT</name>
<dbReference type="PANTHER" id="PTHR43542">
    <property type="entry name" value="METHYLTRANSFERASE"/>
    <property type="match status" value="1"/>
</dbReference>
<keyword evidence="2 3" id="KW-0808">Transferase</keyword>
<dbReference type="Gene3D" id="3.40.50.150">
    <property type="entry name" value="Vaccinia Virus protein VP39"/>
    <property type="match status" value="1"/>
</dbReference>
<evidence type="ECO:0000313" key="4">
    <source>
        <dbReference type="Proteomes" id="UP000287872"/>
    </source>
</evidence>
<dbReference type="SUPFAM" id="SSF53335">
    <property type="entry name" value="S-adenosyl-L-methionine-dependent methyltransferases"/>
    <property type="match status" value="1"/>
</dbReference>
<keyword evidence="4" id="KW-1185">Reference proteome</keyword>
<organism evidence="3 4">
    <name type="scientific">Clostridium tagluense</name>
    <dbReference type="NCBI Taxonomy" id="360422"/>
    <lineage>
        <taxon>Bacteria</taxon>
        <taxon>Bacillati</taxon>
        <taxon>Bacillota</taxon>
        <taxon>Clostridia</taxon>
        <taxon>Eubacteriales</taxon>
        <taxon>Clostridiaceae</taxon>
        <taxon>Clostridium</taxon>
    </lineage>
</organism>
<dbReference type="GO" id="GO:0031167">
    <property type="term" value="P:rRNA methylation"/>
    <property type="evidence" value="ECO:0007669"/>
    <property type="project" value="InterPro"/>
</dbReference>
<comment type="caution">
    <text evidence="3">The sequence shown here is derived from an EMBL/GenBank/DDBJ whole genome shotgun (WGS) entry which is preliminary data.</text>
</comment>